<evidence type="ECO:0000313" key="3">
    <source>
        <dbReference type="Proteomes" id="UP001596152"/>
    </source>
</evidence>
<comment type="caution">
    <text evidence="2">The sequence shown here is derived from an EMBL/GenBank/DDBJ whole genome shotgun (WGS) entry which is preliminary data.</text>
</comment>
<accession>A0ABW0FPT6</accession>
<dbReference type="EMBL" id="JBHSLF010000010">
    <property type="protein sequence ID" value="MFC5343188.1"/>
    <property type="molecule type" value="Genomic_DNA"/>
</dbReference>
<dbReference type="RefSeq" id="WP_374038753.1">
    <property type="nucleotide sequence ID" value="NZ_CP169082.1"/>
</dbReference>
<feature type="chain" id="PRO_5046242274" evidence="1">
    <location>
        <begin position="19"/>
        <end position="440"/>
    </location>
</feature>
<organism evidence="2 3">
    <name type="scientific">Brevundimonas staleyi</name>
    <dbReference type="NCBI Taxonomy" id="74326"/>
    <lineage>
        <taxon>Bacteria</taxon>
        <taxon>Pseudomonadati</taxon>
        <taxon>Pseudomonadota</taxon>
        <taxon>Alphaproteobacteria</taxon>
        <taxon>Caulobacterales</taxon>
        <taxon>Caulobacteraceae</taxon>
        <taxon>Brevundimonas</taxon>
    </lineage>
</organism>
<dbReference type="Gene3D" id="3.40.50.1820">
    <property type="entry name" value="alpha/beta hydrolase"/>
    <property type="match status" value="1"/>
</dbReference>
<dbReference type="SUPFAM" id="SSF53474">
    <property type="entry name" value="alpha/beta-Hydrolases"/>
    <property type="match status" value="1"/>
</dbReference>
<evidence type="ECO:0000256" key="1">
    <source>
        <dbReference type="SAM" id="SignalP"/>
    </source>
</evidence>
<keyword evidence="2" id="KW-0378">Hydrolase</keyword>
<dbReference type="EC" id="3.4.-.-" evidence="2"/>
<dbReference type="GO" id="GO:0016787">
    <property type="term" value="F:hydrolase activity"/>
    <property type="evidence" value="ECO:0007669"/>
    <property type="project" value="UniProtKB-KW"/>
</dbReference>
<evidence type="ECO:0000313" key="2">
    <source>
        <dbReference type="EMBL" id="MFC5343188.1"/>
    </source>
</evidence>
<dbReference type="Proteomes" id="UP001596152">
    <property type="component" value="Unassembled WGS sequence"/>
</dbReference>
<gene>
    <name evidence="2" type="ORF">ACFPIE_04630</name>
</gene>
<keyword evidence="1" id="KW-0732">Signal</keyword>
<feature type="signal peptide" evidence="1">
    <location>
        <begin position="1"/>
        <end position="18"/>
    </location>
</feature>
<dbReference type="InterPro" id="IPR029058">
    <property type="entry name" value="AB_hydrolase_fold"/>
</dbReference>
<name>A0ABW0FPT6_9CAUL</name>
<sequence length="440" mass="47594">MRSVLSILAVAGLTWAGAGFHDLASAQSGSLFLSPEPADCPDSLPQGTVCHSGRSADGAWYWTAYPRDWNGTLIVHAHGGPRTGEPQREDPVEDLERFSVMVSEGYAWAGSTYRRGGYGVRMAARDTDDLRQIVWDAFGKPKRTILHGQSWGGNVAAKAAELYAVAADGTRNYDGVILTSGLLAGGSTGYAFRADLRAVYQFYCRNHPRPTETQYPLWQGLPQGASMPRAELAARVEECTGLSLAPEARTRAQADALRNILSVVGVTQDSLVAHLAWGTNLFQDMVWKRLDGRNPFSNAGTTYQGSDDDVALNQGVERFQADPAAVAALAYDADLTGNIMLPTLTMHARYDPTVFVGHEAVYARTVAEAGRSNLLSQVFTTEALHSQLSVPQYAGMLIALAHWLDTGEKPDANDVLEACRSRAEAYGQPCLIDPEFVPSL</sequence>
<reference evidence="3" key="1">
    <citation type="journal article" date="2019" name="Int. J. Syst. Evol. Microbiol.">
        <title>The Global Catalogue of Microorganisms (GCM) 10K type strain sequencing project: providing services to taxonomists for standard genome sequencing and annotation.</title>
        <authorList>
            <consortium name="The Broad Institute Genomics Platform"/>
            <consortium name="The Broad Institute Genome Sequencing Center for Infectious Disease"/>
            <person name="Wu L."/>
            <person name="Ma J."/>
        </authorList>
    </citation>
    <scope>NUCLEOTIDE SEQUENCE [LARGE SCALE GENOMIC DNA]</scope>
    <source>
        <strain evidence="3">JCM 12125</strain>
    </source>
</reference>
<proteinExistence type="predicted"/>
<protein>
    <submittedName>
        <fullName evidence="2">Alpha/beta hydrolase family protein</fullName>
        <ecNumber evidence="2">3.4.-.-</ecNumber>
    </submittedName>
</protein>
<keyword evidence="3" id="KW-1185">Reference proteome</keyword>